<dbReference type="PROSITE" id="PS50927">
    <property type="entry name" value="BULB_LECTIN"/>
    <property type="match status" value="1"/>
</dbReference>
<organism evidence="5 6">
    <name type="scientific">Castanea mollissima</name>
    <name type="common">Chinese chestnut</name>
    <dbReference type="NCBI Taxonomy" id="60419"/>
    <lineage>
        <taxon>Eukaryota</taxon>
        <taxon>Viridiplantae</taxon>
        <taxon>Streptophyta</taxon>
        <taxon>Embryophyta</taxon>
        <taxon>Tracheophyta</taxon>
        <taxon>Spermatophyta</taxon>
        <taxon>Magnoliopsida</taxon>
        <taxon>eudicotyledons</taxon>
        <taxon>Gunneridae</taxon>
        <taxon>Pentapetalae</taxon>
        <taxon>rosids</taxon>
        <taxon>fabids</taxon>
        <taxon>Fagales</taxon>
        <taxon>Fagaceae</taxon>
        <taxon>Castanea</taxon>
    </lineage>
</organism>
<dbReference type="InterPro" id="IPR051343">
    <property type="entry name" value="G-type_lectin_kinases/EP1-like"/>
</dbReference>
<name>A0A8J4V9W7_9ROSI</name>
<keyword evidence="2" id="KW-1015">Disulfide bond</keyword>
<dbReference type="AlphaFoldDB" id="A0A8J4V9W7"/>
<protein>
    <recommendedName>
        <fullName evidence="4">Bulb-type lectin domain-containing protein</fullName>
    </recommendedName>
</protein>
<dbReference type="SMART" id="SM00108">
    <property type="entry name" value="B_lectin"/>
    <property type="match status" value="1"/>
</dbReference>
<dbReference type="PANTHER" id="PTHR47976">
    <property type="entry name" value="G-TYPE LECTIN S-RECEPTOR-LIKE SERINE/THREONINE-PROTEIN KINASE SD2-5"/>
    <property type="match status" value="1"/>
</dbReference>
<gene>
    <name evidence="5" type="ORF">CMV_024200</name>
</gene>
<comment type="caution">
    <text evidence="5">The sequence shown here is derived from an EMBL/GenBank/DDBJ whole genome shotgun (WGS) entry which is preliminary data.</text>
</comment>
<dbReference type="OrthoDB" id="4062651at2759"/>
<dbReference type="CDD" id="cd00028">
    <property type="entry name" value="B_lectin"/>
    <property type="match status" value="1"/>
</dbReference>
<proteinExistence type="predicted"/>
<reference evidence="5" key="1">
    <citation type="submission" date="2020-03" db="EMBL/GenBank/DDBJ databases">
        <title>Castanea mollissima Vanexum genome sequencing.</title>
        <authorList>
            <person name="Staton M."/>
        </authorList>
    </citation>
    <scope>NUCLEOTIDE SEQUENCE</scope>
    <source>
        <tissue evidence="5">Leaf</tissue>
    </source>
</reference>
<accession>A0A8J4V9W7</accession>
<keyword evidence="6" id="KW-1185">Reference proteome</keyword>
<dbReference type="Gene3D" id="2.90.10.10">
    <property type="entry name" value="Bulb-type lectin domain"/>
    <property type="match status" value="1"/>
</dbReference>
<dbReference type="InterPro" id="IPR001480">
    <property type="entry name" value="Bulb-type_lectin_dom"/>
</dbReference>
<evidence type="ECO:0000313" key="5">
    <source>
        <dbReference type="EMBL" id="KAF3949992.1"/>
    </source>
</evidence>
<dbReference type="EMBL" id="JRKL02005736">
    <property type="protein sequence ID" value="KAF3949992.1"/>
    <property type="molecule type" value="Genomic_DNA"/>
</dbReference>
<dbReference type="SUPFAM" id="SSF51110">
    <property type="entry name" value="alpha-D-mannose-specific plant lectins"/>
    <property type="match status" value="1"/>
</dbReference>
<sequence length="428" mass="47621">MASISWVCCAVLLYLALFIAPISILVPADGYLTVNSSTSSWTNREPVGDLLKAHAVIIFASRSSVDPDYGHACFCGFFCNQTCDSSRFATFFLNDDPRVLWSANPKNPISINATLKLNSERGLVLQDADGTIAWSTNISTKSVAALNLTDNCNLMLLDENNATIWQSFDHPSWPTDTLFYGQNLVPGQQLTSEGGLFSLSLTTQGLFAYINSNPPLCYWYYPQDFGFTISYVQFIEKGLTFFSARQTSFYELPLFIPSTSLLTQYTRLDPDGHMRVYDQDGQEVGDLFKNIDLCAFPTVCGNYGICTKNQCSCLGSINGTNYFQQIKDRQPDRGCSPVVPLSCEASKTHILLELQNITYFPLLDITIPVPTIKYTLSFIRTTVTVHYTISCFFLTNEVVGRDQEIGTSSSVVAECWADPIFQVEVQES</sequence>
<keyword evidence="3" id="KW-0325">Glycoprotein</keyword>
<dbReference type="InterPro" id="IPR036426">
    <property type="entry name" value="Bulb-type_lectin_dom_sf"/>
</dbReference>
<evidence type="ECO:0000313" key="6">
    <source>
        <dbReference type="Proteomes" id="UP000737018"/>
    </source>
</evidence>
<evidence type="ECO:0000259" key="4">
    <source>
        <dbReference type="PROSITE" id="PS50927"/>
    </source>
</evidence>
<evidence type="ECO:0000256" key="2">
    <source>
        <dbReference type="ARBA" id="ARBA00023157"/>
    </source>
</evidence>
<feature type="domain" description="Bulb-type lectin" evidence="4">
    <location>
        <begin position="49"/>
        <end position="169"/>
    </location>
</feature>
<evidence type="ECO:0000256" key="3">
    <source>
        <dbReference type="ARBA" id="ARBA00023180"/>
    </source>
</evidence>
<dbReference type="PANTHER" id="PTHR47976:SF30">
    <property type="entry name" value="RECEPTOR-LIKE SERINE_THREONINE-PROTEIN KINASE"/>
    <property type="match status" value="1"/>
</dbReference>
<dbReference type="Proteomes" id="UP000737018">
    <property type="component" value="Unassembled WGS sequence"/>
</dbReference>
<dbReference type="Pfam" id="PF01453">
    <property type="entry name" value="B_lectin"/>
    <property type="match status" value="1"/>
</dbReference>
<keyword evidence="1" id="KW-0732">Signal</keyword>
<evidence type="ECO:0000256" key="1">
    <source>
        <dbReference type="ARBA" id="ARBA00022729"/>
    </source>
</evidence>